<keyword evidence="10" id="KW-1185">Reference proteome</keyword>
<name>A0A518GPR3_9PLAN</name>
<evidence type="ECO:0000256" key="3">
    <source>
        <dbReference type="ARBA" id="ARBA00022475"/>
    </source>
</evidence>
<comment type="subcellular location">
    <subcellularLocation>
        <location evidence="1">Cell membrane</location>
        <topology evidence="1">Single-pass membrane protein</topology>
    </subcellularLocation>
    <subcellularLocation>
        <location evidence="7">Cell membrane</location>
        <topology evidence="7">Single-pass type II membrane protein</topology>
    </subcellularLocation>
</comment>
<keyword evidence="5" id="KW-1133">Transmembrane helix</keyword>
<keyword evidence="4 7" id="KW-0812">Transmembrane</keyword>
<comment type="similarity">
    <text evidence="2 7">Belongs to the ExbD/TolR family.</text>
</comment>
<gene>
    <name evidence="9" type="ORF">Spb1_25510</name>
</gene>
<dbReference type="KEGG" id="peh:Spb1_25510"/>
<dbReference type="AlphaFoldDB" id="A0A518GPR3"/>
<evidence type="ECO:0000256" key="5">
    <source>
        <dbReference type="ARBA" id="ARBA00022989"/>
    </source>
</evidence>
<proteinExistence type="inferred from homology"/>
<reference evidence="9 10" key="1">
    <citation type="submission" date="2019-02" db="EMBL/GenBank/DDBJ databases">
        <title>Deep-cultivation of Planctomycetes and their phenomic and genomic characterization uncovers novel biology.</title>
        <authorList>
            <person name="Wiegand S."/>
            <person name="Jogler M."/>
            <person name="Boedeker C."/>
            <person name="Pinto D."/>
            <person name="Vollmers J."/>
            <person name="Rivas-Marin E."/>
            <person name="Kohn T."/>
            <person name="Peeters S.H."/>
            <person name="Heuer A."/>
            <person name="Rast P."/>
            <person name="Oberbeckmann S."/>
            <person name="Bunk B."/>
            <person name="Jeske O."/>
            <person name="Meyerdierks A."/>
            <person name="Storesund J.E."/>
            <person name="Kallscheuer N."/>
            <person name="Luecker S."/>
            <person name="Lage O.M."/>
            <person name="Pohl T."/>
            <person name="Merkel B.J."/>
            <person name="Hornburger P."/>
            <person name="Mueller R.-W."/>
            <person name="Bruemmer F."/>
            <person name="Labrenz M."/>
            <person name="Spormann A.M."/>
            <person name="Op den Camp H."/>
            <person name="Overmann J."/>
            <person name="Amann R."/>
            <person name="Jetten M.S.M."/>
            <person name="Mascher T."/>
            <person name="Medema M.H."/>
            <person name="Devos D.P."/>
            <person name="Kaster A.-K."/>
            <person name="Ovreas L."/>
            <person name="Rohde M."/>
            <person name="Galperin M.Y."/>
            <person name="Jogler C."/>
        </authorList>
    </citation>
    <scope>NUCLEOTIDE SEQUENCE [LARGE SCALE GENOMIC DNA]</scope>
    <source>
        <strain evidence="9 10">Spb1</strain>
    </source>
</reference>
<evidence type="ECO:0000256" key="1">
    <source>
        <dbReference type="ARBA" id="ARBA00004162"/>
    </source>
</evidence>
<evidence type="ECO:0000256" key="2">
    <source>
        <dbReference type="ARBA" id="ARBA00005811"/>
    </source>
</evidence>
<dbReference type="EMBL" id="CP036299">
    <property type="protein sequence ID" value="QDV30617.1"/>
    <property type="molecule type" value="Genomic_DNA"/>
</dbReference>
<evidence type="ECO:0000256" key="4">
    <source>
        <dbReference type="ARBA" id="ARBA00022692"/>
    </source>
</evidence>
<keyword evidence="7" id="KW-0813">Transport</keyword>
<dbReference type="Proteomes" id="UP000315349">
    <property type="component" value="Chromosome"/>
</dbReference>
<dbReference type="Gene3D" id="3.30.420.270">
    <property type="match status" value="1"/>
</dbReference>
<dbReference type="InterPro" id="IPR003400">
    <property type="entry name" value="ExbD"/>
</dbReference>
<dbReference type="PANTHER" id="PTHR30558:SF3">
    <property type="entry name" value="BIOPOLYMER TRANSPORT PROTEIN EXBD-RELATED"/>
    <property type="match status" value="1"/>
</dbReference>
<organism evidence="9 10">
    <name type="scientific">Planctopirus ephydatiae</name>
    <dbReference type="NCBI Taxonomy" id="2528019"/>
    <lineage>
        <taxon>Bacteria</taxon>
        <taxon>Pseudomonadati</taxon>
        <taxon>Planctomycetota</taxon>
        <taxon>Planctomycetia</taxon>
        <taxon>Planctomycetales</taxon>
        <taxon>Planctomycetaceae</taxon>
        <taxon>Planctopirus</taxon>
    </lineage>
</organism>
<dbReference type="GO" id="GO:0015031">
    <property type="term" value="P:protein transport"/>
    <property type="evidence" value="ECO:0007669"/>
    <property type="project" value="UniProtKB-KW"/>
</dbReference>
<feature type="region of interest" description="Disordered" evidence="8">
    <location>
        <begin position="50"/>
        <end position="79"/>
    </location>
</feature>
<keyword evidence="3" id="KW-1003">Cell membrane</keyword>
<sequence>MPIRFRCNACGHRLSITSSKQGQTTTCPICQSETTIPVEVDDLTNHTHEDIENNQPQAVDTEPSAEPPETAQRLPMAAKPRSIKRIPIDLEEMDLTPMVDVTFLLLIFFMITASFSLQKTIPFPTPDPQKSGGKASMQSLDDLLNQSILVEVSREGRITIDRRPIETDSRVLEEEFRLQMTRDNKQELVLTADPAAKHRLVITILDAANAAGLQKIRIVTAGSQVPLRVTRISPATNPTRTLTQTMTEGV</sequence>
<dbReference type="RefSeq" id="WP_145300252.1">
    <property type="nucleotide sequence ID" value="NZ_CP036299.1"/>
</dbReference>
<keyword evidence="7" id="KW-0653">Protein transport</keyword>
<dbReference type="Pfam" id="PF02472">
    <property type="entry name" value="ExbD"/>
    <property type="match status" value="1"/>
</dbReference>
<protein>
    <submittedName>
        <fullName evidence="9">Biopolymer transport protein ExbD/TolR</fullName>
    </submittedName>
</protein>
<dbReference type="GO" id="GO:0005886">
    <property type="term" value="C:plasma membrane"/>
    <property type="evidence" value="ECO:0007669"/>
    <property type="project" value="UniProtKB-SubCell"/>
</dbReference>
<dbReference type="PANTHER" id="PTHR30558">
    <property type="entry name" value="EXBD MEMBRANE COMPONENT OF PMF-DRIVEN MACROMOLECULE IMPORT SYSTEM"/>
    <property type="match status" value="1"/>
</dbReference>
<dbReference type="GO" id="GO:0022857">
    <property type="term" value="F:transmembrane transporter activity"/>
    <property type="evidence" value="ECO:0007669"/>
    <property type="project" value="InterPro"/>
</dbReference>
<evidence type="ECO:0000256" key="7">
    <source>
        <dbReference type="RuleBase" id="RU003879"/>
    </source>
</evidence>
<accession>A0A518GPR3</accession>
<dbReference type="OrthoDB" id="292474at2"/>
<keyword evidence="6" id="KW-0472">Membrane</keyword>
<evidence type="ECO:0000313" key="9">
    <source>
        <dbReference type="EMBL" id="QDV30617.1"/>
    </source>
</evidence>
<evidence type="ECO:0000313" key="10">
    <source>
        <dbReference type="Proteomes" id="UP000315349"/>
    </source>
</evidence>
<evidence type="ECO:0000256" key="6">
    <source>
        <dbReference type="ARBA" id="ARBA00023136"/>
    </source>
</evidence>
<evidence type="ECO:0000256" key="8">
    <source>
        <dbReference type="SAM" id="MobiDB-lite"/>
    </source>
</evidence>